<evidence type="ECO:0000256" key="13">
    <source>
        <dbReference type="ARBA" id="ARBA00037126"/>
    </source>
</evidence>
<dbReference type="GO" id="GO:1904541">
    <property type="term" value="P:fungal-type cell wall disassembly involved in conjugation with cellular fusion"/>
    <property type="evidence" value="ECO:0007669"/>
    <property type="project" value="EnsemblFungi"/>
</dbReference>
<evidence type="ECO:0000256" key="1">
    <source>
        <dbReference type="ARBA" id="ARBA00004401"/>
    </source>
</evidence>
<keyword evidence="3" id="KW-1003">Cell membrane</keyword>
<comment type="subcellular location">
    <subcellularLocation>
        <location evidence="1">Cell membrane</location>
        <topology evidence="1">Single-pass type II membrane protein</topology>
    </subcellularLocation>
</comment>
<comment type="catalytic activity">
    <reaction evidence="12">
        <text>Successive hydrolysis of beta-D-glucose units from the non-reducing ends of (1-&gt;3)-beta-D-glucans, releasing alpha-glucose.</text>
        <dbReference type="EC" id="3.2.1.58"/>
    </reaction>
</comment>
<proteinExistence type="inferred from homology"/>
<evidence type="ECO:0000256" key="17">
    <source>
        <dbReference type="SAM" id="MobiDB-lite"/>
    </source>
</evidence>
<evidence type="ECO:0000256" key="7">
    <source>
        <dbReference type="ARBA" id="ARBA00022989"/>
    </source>
</evidence>
<protein>
    <recommendedName>
        <fullName evidence="14">glucan 1,3-beta-glucosidase</fullName>
        <ecNumber evidence="14">3.2.1.58</ecNumber>
    </recommendedName>
    <alternativeName>
        <fullName evidence="15">Exo-1,3-beta-glucanase D</fullName>
    </alternativeName>
</protein>
<organism evidence="20 21">
    <name type="scientific">Bifiguratus adelaidae</name>
    <dbReference type="NCBI Taxonomy" id="1938954"/>
    <lineage>
        <taxon>Eukaryota</taxon>
        <taxon>Fungi</taxon>
        <taxon>Fungi incertae sedis</taxon>
        <taxon>Mucoromycota</taxon>
        <taxon>Mucoromycotina</taxon>
        <taxon>Endogonomycetes</taxon>
        <taxon>Endogonales</taxon>
        <taxon>Endogonales incertae sedis</taxon>
        <taxon>Bifiguratus</taxon>
    </lineage>
</organism>
<evidence type="ECO:0000256" key="15">
    <source>
        <dbReference type="ARBA" id="ARBA00041260"/>
    </source>
</evidence>
<feature type="region of interest" description="Disordered" evidence="17">
    <location>
        <begin position="40"/>
        <end position="66"/>
    </location>
</feature>
<accession>A0A261XT32</accession>
<dbReference type="PANTHER" id="PTHR31297:SF34">
    <property type="entry name" value="GLUCAN 1,3-BETA-GLUCOSIDASE 2"/>
    <property type="match status" value="1"/>
</dbReference>
<name>A0A261XT32_9FUNG</name>
<dbReference type="GO" id="GO:1990819">
    <property type="term" value="C:mating projection actin fusion focus"/>
    <property type="evidence" value="ECO:0007669"/>
    <property type="project" value="EnsemblFungi"/>
</dbReference>
<keyword evidence="7 18" id="KW-1133">Transmembrane helix</keyword>
<evidence type="ECO:0000256" key="4">
    <source>
        <dbReference type="ARBA" id="ARBA00022692"/>
    </source>
</evidence>
<keyword evidence="8 18" id="KW-0472">Membrane</keyword>
<dbReference type="GO" id="GO:0009986">
    <property type="term" value="C:cell surface"/>
    <property type="evidence" value="ECO:0007669"/>
    <property type="project" value="TreeGrafter"/>
</dbReference>
<evidence type="ECO:0000256" key="18">
    <source>
        <dbReference type="SAM" id="Phobius"/>
    </source>
</evidence>
<dbReference type="InterPro" id="IPR017853">
    <property type="entry name" value="GH"/>
</dbReference>
<evidence type="ECO:0000256" key="14">
    <source>
        <dbReference type="ARBA" id="ARBA00038929"/>
    </source>
</evidence>
<evidence type="ECO:0000256" key="9">
    <source>
        <dbReference type="ARBA" id="ARBA00023180"/>
    </source>
</evidence>
<sequence length="468" mass="52742">MKHKWLVIGSIVLGAIATVLLVVLLVYFLYVKPRQQGNNDSDYAIPPVPNDPHPDDSAAPNNSTPPLDQPFRYGFEPIRGVNLGGWLVLEPFITPSLFTQFDPKLNVRDEWSFCTALGPEEARRQLIRHYDTFVTEADFKHISELGLNHVRIPIGHWAIETQPPEPYVEGVAWNFLLRALNWARKYGIRVMIDLHTAPGSQNGFNHSGHSGKIGFLKGVSGTTNGNRTTTILVEMTRRLNQHQWANVVPLFDVLNEPAIIRMNKTVVGEWYKSAYAAVRAQTGCLGGFMPQPPFENVMLDLHPYYVFDRGLMSIPYAEKLTFPCTDWRRSIINATKHFGPTIVGEFTSAFTDWGPYLNGIVNASSAGARWDGTLNAGLPPICPNCTCADETDYASWTDSFQADMRTFVERQMDAYEMGWGWFFWNFKTEYNINPHWDYFLDVDGGWIPQDAGARLNACAAVLNNQTST</sequence>
<dbReference type="Pfam" id="PF00150">
    <property type="entry name" value="Cellulase"/>
    <property type="match status" value="1"/>
</dbReference>
<keyword evidence="6" id="KW-0735">Signal-anchor</keyword>
<dbReference type="AlphaFoldDB" id="A0A261XT32"/>
<keyword evidence="10 16" id="KW-0326">Glycosidase</keyword>
<feature type="transmembrane region" description="Helical" evidence="18">
    <location>
        <begin position="7"/>
        <end position="30"/>
    </location>
</feature>
<evidence type="ECO:0000256" key="16">
    <source>
        <dbReference type="RuleBase" id="RU361153"/>
    </source>
</evidence>
<dbReference type="GO" id="GO:0009251">
    <property type="term" value="P:glucan catabolic process"/>
    <property type="evidence" value="ECO:0007669"/>
    <property type="project" value="TreeGrafter"/>
</dbReference>
<dbReference type="EMBL" id="MVBO01000320">
    <property type="protein sequence ID" value="OZJ01521.1"/>
    <property type="molecule type" value="Genomic_DNA"/>
</dbReference>
<dbReference type="SUPFAM" id="SSF51445">
    <property type="entry name" value="(Trans)glycosidases"/>
    <property type="match status" value="1"/>
</dbReference>
<keyword evidence="4 18" id="KW-0812">Transmembrane</keyword>
<evidence type="ECO:0000256" key="11">
    <source>
        <dbReference type="ARBA" id="ARBA00023316"/>
    </source>
</evidence>
<dbReference type="Proteomes" id="UP000242875">
    <property type="component" value="Unassembled WGS sequence"/>
</dbReference>
<evidence type="ECO:0000256" key="5">
    <source>
        <dbReference type="ARBA" id="ARBA00022801"/>
    </source>
</evidence>
<dbReference type="InterPro" id="IPR050386">
    <property type="entry name" value="Glycosyl_hydrolase_5"/>
</dbReference>
<dbReference type="GO" id="GO:0031520">
    <property type="term" value="C:plasma membrane of cell tip"/>
    <property type="evidence" value="ECO:0007669"/>
    <property type="project" value="EnsemblFungi"/>
</dbReference>
<dbReference type="GO" id="GO:0000935">
    <property type="term" value="C:division septum"/>
    <property type="evidence" value="ECO:0007669"/>
    <property type="project" value="EnsemblFungi"/>
</dbReference>
<dbReference type="Gene3D" id="3.20.20.80">
    <property type="entry name" value="Glycosidases"/>
    <property type="match status" value="1"/>
</dbReference>
<evidence type="ECO:0000256" key="8">
    <source>
        <dbReference type="ARBA" id="ARBA00023136"/>
    </source>
</evidence>
<dbReference type="GO" id="GO:0004338">
    <property type="term" value="F:glucan exo-1,3-beta-glucosidase activity"/>
    <property type="evidence" value="ECO:0007669"/>
    <property type="project" value="UniProtKB-EC"/>
</dbReference>
<evidence type="ECO:0000313" key="20">
    <source>
        <dbReference type="EMBL" id="OZJ01521.1"/>
    </source>
</evidence>
<comment type="function">
    <text evidence="13">Glucosidase involved in the degradation of cellulosic biomass. Active on lichenan.</text>
</comment>
<comment type="caution">
    <text evidence="20">The sequence shown here is derived from an EMBL/GenBank/DDBJ whole genome shotgun (WGS) entry which is preliminary data.</text>
</comment>
<evidence type="ECO:0000256" key="2">
    <source>
        <dbReference type="ARBA" id="ARBA00005641"/>
    </source>
</evidence>
<gene>
    <name evidence="20" type="ORF">BZG36_05463</name>
</gene>
<evidence type="ECO:0000256" key="6">
    <source>
        <dbReference type="ARBA" id="ARBA00022968"/>
    </source>
</evidence>
<comment type="similarity">
    <text evidence="2 16">Belongs to the glycosyl hydrolase 5 (cellulase A) family.</text>
</comment>
<dbReference type="PANTHER" id="PTHR31297">
    <property type="entry name" value="GLUCAN ENDO-1,6-BETA-GLUCOSIDASE B"/>
    <property type="match status" value="1"/>
</dbReference>
<evidence type="ECO:0000256" key="3">
    <source>
        <dbReference type="ARBA" id="ARBA00022475"/>
    </source>
</evidence>
<reference evidence="20 21" key="1">
    <citation type="journal article" date="2017" name="Mycologia">
        <title>Bifiguratus adelaidae, gen. et sp. nov., a new member of Mucoromycotina in endophytic and soil-dwelling habitats.</title>
        <authorList>
            <person name="Torres-Cruz T.J."/>
            <person name="Billingsley Tobias T.L."/>
            <person name="Almatruk M."/>
            <person name="Hesse C."/>
            <person name="Kuske C.R."/>
            <person name="Desiro A."/>
            <person name="Benucci G.M."/>
            <person name="Bonito G."/>
            <person name="Stajich J.E."/>
            <person name="Dunlap C."/>
            <person name="Arnold A.E."/>
            <person name="Porras-Alfaro A."/>
        </authorList>
    </citation>
    <scope>NUCLEOTIDE SEQUENCE [LARGE SCALE GENOMIC DNA]</scope>
    <source>
        <strain evidence="20 21">AZ0501</strain>
    </source>
</reference>
<feature type="domain" description="Glycoside hydrolase family 5" evidence="19">
    <location>
        <begin position="133"/>
        <end position="281"/>
    </location>
</feature>
<keyword evidence="21" id="KW-1185">Reference proteome</keyword>
<dbReference type="GO" id="GO:0005576">
    <property type="term" value="C:extracellular region"/>
    <property type="evidence" value="ECO:0007669"/>
    <property type="project" value="TreeGrafter"/>
</dbReference>
<evidence type="ECO:0000259" key="19">
    <source>
        <dbReference type="Pfam" id="PF00150"/>
    </source>
</evidence>
<evidence type="ECO:0000256" key="10">
    <source>
        <dbReference type="ARBA" id="ARBA00023295"/>
    </source>
</evidence>
<evidence type="ECO:0000313" key="21">
    <source>
        <dbReference type="Proteomes" id="UP000242875"/>
    </source>
</evidence>
<evidence type="ECO:0000256" key="12">
    <source>
        <dbReference type="ARBA" id="ARBA00036824"/>
    </source>
</evidence>
<keyword evidence="5 16" id="KW-0378">Hydrolase</keyword>
<dbReference type="EC" id="3.2.1.58" evidence="14"/>
<dbReference type="InterPro" id="IPR001547">
    <property type="entry name" value="Glyco_hydro_5"/>
</dbReference>
<keyword evidence="11" id="KW-0961">Cell wall biogenesis/degradation</keyword>
<keyword evidence="9" id="KW-0325">Glycoprotein</keyword>
<dbReference type="OrthoDB" id="62120at2759"/>